<accession>A0A173LL20</accession>
<name>A0A173LL20_9ACTN</name>
<evidence type="ECO:0000313" key="5">
    <source>
        <dbReference type="Proteomes" id="UP000186104"/>
    </source>
</evidence>
<feature type="binding site" evidence="3">
    <location>
        <position position="176"/>
    </location>
    <ligand>
        <name>a divalent metal cation</name>
        <dbReference type="ChEBI" id="CHEBI:60240"/>
        <label>2</label>
    </ligand>
</feature>
<dbReference type="InterPro" id="IPR032466">
    <property type="entry name" value="Metal_Hydrolase"/>
</dbReference>
<dbReference type="STRING" id="499555.BJL86_2230"/>
<protein>
    <submittedName>
        <fullName evidence="4">Putative deoxyribonuclease YabD</fullName>
    </submittedName>
</protein>
<feature type="binding site" evidence="3">
    <location>
        <position position="111"/>
    </location>
    <ligand>
        <name>a divalent metal cation</name>
        <dbReference type="ChEBI" id="CHEBI:60240"/>
        <label>1</label>
    </ligand>
</feature>
<dbReference type="PANTHER" id="PTHR46124">
    <property type="entry name" value="D-AMINOACYL-TRNA DEACYLASE"/>
    <property type="match status" value="1"/>
</dbReference>
<feature type="binding site" evidence="3">
    <location>
        <position position="226"/>
    </location>
    <ligand>
        <name>a divalent metal cation</name>
        <dbReference type="ChEBI" id="CHEBI:60240"/>
        <label>1</label>
    </ligand>
</feature>
<evidence type="ECO:0000256" key="2">
    <source>
        <dbReference type="ARBA" id="ARBA00022801"/>
    </source>
</evidence>
<feature type="binding site" evidence="3">
    <location>
        <position position="23"/>
    </location>
    <ligand>
        <name>a divalent metal cation</name>
        <dbReference type="ChEBI" id="CHEBI:60240"/>
        <label>1</label>
    </ligand>
</feature>
<dbReference type="PANTHER" id="PTHR46124:SF2">
    <property type="entry name" value="D-AMINOACYL-TRNA DEACYLASE"/>
    <property type="match status" value="1"/>
</dbReference>
<dbReference type="PIRSF" id="PIRSF005902">
    <property type="entry name" value="DNase_TatD"/>
    <property type="match status" value="1"/>
</dbReference>
<keyword evidence="2" id="KW-0378">Hydrolase</keyword>
<keyword evidence="5" id="KW-1185">Reference proteome</keyword>
<dbReference type="Proteomes" id="UP000186104">
    <property type="component" value="Chromosome"/>
</dbReference>
<keyword evidence="1 3" id="KW-0479">Metal-binding</keyword>
<dbReference type="InterPro" id="IPR015991">
    <property type="entry name" value="TatD/YcfH-like"/>
</dbReference>
<dbReference type="EMBL" id="CP015961">
    <property type="protein sequence ID" value="ANI92995.1"/>
    <property type="molecule type" value="Genomic_DNA"/>
</dbReference>
<dbReference type="NCBIfam" id="TIGR00010">
    <property type="entry name" value="YchF/TatD family DNA exonuclease"/>
    <property type="match status" value="1"/>
</dbReference>
<dbReference type="PROSITE" id="PS01090">
    <property type="entry name" value="TATD_2"/>
    <property type="match status" value="1"/>
</dbReference>
<reference evidence="4 5" key="1">
    <citation type="submission" date="2016-06" db="EMBL/GenBank/DDBJ databases">
        <title>Complete genome sequence of a saline-alkali tolerant type strain Dietzia timorensis ID05-A0528T.</title>
        <authorList>
            <person name="Wu X."/>
        </authorList>
    </citation>
    <scope>NUCLEOTIDE SEQUENCE [LARGE SCALE GENOMIC DNA]</scope>
    <source>
        <strain evidence="4 5">ID05-A0528</strain>
    </source>
</reference>
<dbReference type="AlphaFoldDB" id="A0A173LL20"/>
<organism evidence="4 5">
    <name type="scientific">Dietzia timorensis</name>
    <dbReference type="NCBI Taxonomy" id="499555"/>
    <lineage>
        <taxon>Bacteria</taxon>
        <taxon>Bacillati</taxon>
        <taxon>Actinomycetota</taxon>
        <taxon>Actinomycetes</taxon>
        <taxon>Mycobacteriales</taxon>
        <taxon>Dietziaceae</taxon>
        <taxon>Dietzia</taxon>
    </lineage>
</organism>
<dbReference type="InterPro" id="IPR018228">
    <property type="entry name" value="DNase_TatD-rel_CS"/>
</dbReference>
<dbReference type="Gene3D" id="3.20.20.140">
    <property type="entry name" value="Metal-dependent hydrolases"/>
    <property type="match status" value="1"/>
</dbReference>
<sequence length="277" mass="30611">MGKKKPRPTPIPPEPLGSLFDAHTHLWSCGARTLDEVRAIMDRAVATGVGMVCNVGDGIEETRQAVAATQWDERVVAAVAVHPTKSQQLTDDVRAELTELAGHRRVVAIGECGLDWYWLDKDETTADKDTQIEALHWHIELAKSLGKPLMIHNREADEDLMRELASAGEPDTVILHCFSSPIEVAREALSRGYVLSFAGNSTFPANEHLRQACAEAPAEQILIETDAPFMTPVPFRGARNEPQYIGYTARELAKAREMDAEEFASQVTINARRIYGL</sequence>
<dbReference type="RefSeq" id="WP_067473854.1">
    <property type="nucleotide sequence ID" value="NZ_CP015961.1"/>
</dbReference>
<dbReference type="CDD" id="cd01310">
    <property type="entry name" value="TatD_DNAse"/>
    <property type="match status" value="1"/>
</dbReference>
<evidence type="ECO:0000313" key="4">
    <source>
        <dbReference type="EMBL" id="ANI92995.1"/>
    </source>
</evidence>
<feature type="binding site" evidence="3">
    <location>
        <position position="25"/>
    </location>
    <ligand>
        <name>a divalent metal cation</name>
        <dbReference type="ChEBI" id="CHEBI:60240"/>
        <label>1</label>
    </ligand>
</feature>
<dbReference type="OrthoDB" id="9810005at2"/>
<evidence type="ECO:0000256" key="3">
    <source>
        <dbReference type="PIRSR" id="PIRSR005902-1"/>
    </source>
</evidence>
<dbReference type="GO" id="GO:0046872">
    <property type="term" value="F:metal ion binding"/>
    <property type="evidence" value="ECO:0007669"/>
    <property type="project" value="UniProtKB-KW"/>
</dbReference>
<evidence type="ECO:0000256" key="1">
    <source>
        <dbReference type="ARBA" id="ARBA00022723"/>
    </source>
</evidence>
<gene>
    <name evidence="4" type="ORF">BJL86_2230</name>
</gene>
<feature type="binding site" evidence="3">
    <location>
        <position position="152"/>
    </location>
    <ligand>
        <name>a divalent metal cation</name>
        <dbReference type="ChEBI" id="CHEBI:60240"/>
        <label>2</label>
    </ligand>
</feature>
<dbReference type="GO" id="GO:0016788">
    <property type="term" value="F:hydrolase activity, acting on ester bonds"/>
    <property type="evidence" value="ECO:0007669"/>
    <property type="project" value="InterPro"/>
</dbReference>
<dbReference type="GO" id="GO:0004536">
    <property type="term" value="F:DNA nuclease activity"/>
    <property type="evidence" value="ECO:0007669"/>
    <property type="project" value="InterPro"/>
</dbReference>
<proteinExistence type="predicted"/>
<dbReference type="GO" id="GO:0005829">
    <property type="term" value="C:cytosol"/>
    <property type="evidence" value="ECO:0007669"/>
    <property type="project" value="TreeGrafter"/>
</dbReference>
<dbReference type="FunFam" id="3.20.20.140:FF:000005">
    <property type="entry name" value="TatD family hydrolase"/>
    <property type="match status" value="1"/>
</dbReference>
<dbReference type="Pfam" id="PF01026">
    <property type="entry name" value="TatD_DNase"/>
    <property type="match status" value="1"/>
</dbReference>
<dbReference type="SUPFAM" id="SSF51556">
    <property type="entry name" value="Metallo-dependent hydrolases"/>
    <property type="match status" value="1"/>
</dbReference>
<dbReference type="KEGG" id="dtm:BJL86_2230"/>
<dbReference type="InterPro" id="IPR001130">
    <property type="entry name" value="TatD-like"/>
</dbReference>